<dbReference type="SUPFAM" id="SSF52047">
    <property type="entry name" value="RNI-like"/>
    <property type="match status" value="1"/>
</dbReference>
<dbReference type="CDD" id="cd22160">
    <property type="entry name" value="F-box_AtFBL13-like"/>
    <property type="match status" value="1"/>
</dbReference>
<evidence type="ECO:0000313" key="2">
    <source>
        <dbReference type="EMBL" id="MPA67539.1"/>
    </source>
</evidence>
<accession>A0A5B7BF76</accession>
<dbReference type="InterPro" id="IPR006566">
    <property type="entry name" value="FBD"/>
</dbReference>
<name>A0A5B7BF76_DAVIN</name>
<gene>
    <name evidence="2" type="ORF">Din_036980</name>
</gene>
<dbReference type="Gene3D" id="1.20.1280.50">
    <property type="match status" value="1"/>
</dbReference>
<dbReference type="InterPro" id="IPR055411">
    <property type="entry name" value="LRR_FXL15/At3g58940/PEG3-like"/>
</dbReference>
<proteinExistence type="predicted"/>
<dbReference type="InterPro" id="IPR036047">
    <property type="entry name" value="F-box-like_dom_sf"/>
</dbReference>
<dbReference type="AlphaFoldDB" id="A0A5B7BF76"/>
<dbReference type="Pfam" id="PF00646">
    <property type="entry name" value="F-box"/>
    <property type="match status" value="1"/>
</dbReference>
<dbReference type="EMBL" id="GHES01036980">
    <property type="protein sequence ID" value="MPA67539.1"/>
    <property type="molecule type" value="Transcribed_RNA"/>
</dbReference>
<reference evidence="2" key="1">
    <citation type="submission" date="2019-08" db="EMBL/GenBank/DDBJ databases">
        <title>Reference gene set and small RNA set construction with multiple tissues from Davidia involucrata Baill.</title>
        <authorList>
            <person name="Yang H."/>
            <person name="Zhou C."/>
            <person name="Li G."/>
            <person name="Wang J."/>
            <person name="Gao P."/>
            <person name="Wang M."/>
            <person name="Wang R."/>
            <person name="Zhao Y."/>
        </authorList>
    </citation>
    <scope>NUCLEOTIDE SEQUENCE</scope>
    <source>
        <tissue evidence="2">Mixed with DoveR01_LX</tissue>
    </source>
</reference>
<dbReference type="Gene3D" id="3.80.10.10">
    <property type="entry name" value="Ribonuclease Inhibitor"/>
    <property type="match status" value="1"/>
</dbReference>
<dbReference type="Pfam" id="PF24758">
    <property type="entry name" value="LRR_At5g56370"/>
    <property type="match status" value="1"/>
</dbReference>
<dbReference type="InterPro" id="IPR050232">
    <property type="entry name" value="FBL13/AtMIF1-like"/>
</dbReference>
<organism evidence="2">
    <name type="scientific">Davidia involucrata</name>
    <name type="common">Dove tree</name>
    <dbReference type="NCBI Taxonomy" id="16924"/>
    <lineage>
        <taxon>Eukaryota</taxon>
        <taxon>Viridiplantae</taxon>
        <taxon>Streptophyta</taxon>
        <taxon>Embryophyta</taxon>
        <taxon>Tracheophyta</taxon>
        <taxon>Spermatophyta</taxon>
        <taxon>Magnoliopsida</taxon>
        <taxon>eudicotyledons</taxon>
        <taxon>Gunneridae</taxon>
        <taxon>Pentapetalae</taxon>
        <taxon>asterids</taxon>
        <taxon>Cornales</taxon>
        <taxon>Nyssaceae</taxon>
        <taxon>Davidia</taxon>
    </lineage>
</organism>
<dbReference type="PROSITE" id="PS50181">
    <property type="entry name" value="FBOX"/>
    <property type="match status" value="1"/>
</dbReference>
<dbReference type="SMART" id="SM00579">
    <property type="entry name" value="FBD"/>
    <property type="match status" value="1"/>
</dbReference>
<evidence type="ECO:0000259" key="1">
    <source>
        <dbReference type="PROSITE" id="PS50181"/>
    </source>
</evidence>
<dbReference type="InterPro" id="IPR001810">
    <property type="entry name" value="F-box_dom"/>
</dbReference>
<feature type="domain" description="F-box" evidence="1">
    <location>
        <begin position="24"/>
        <end position="72"/>
    </location>
</feature>
<dbReference type="SUPFAM" id="SSF81383">
    <property type="entry name" value="F-box domain"/>
    <property type="match status" value="1"/>
</dbReference>
<dbReference type="PANTHER" id="PTHR31900">
    <property type="entry name" value="F-BOX/RNI SUPERFAMILY PROTEIN-RELATED"/>
    <property type="match status" value="1"/>
</dbReference>
<sequence length="513" mass="58968">METRASKRKKLIIQAENELKERTRDRISDLPDGILHHILSFLPIEFIAQTSVLSKRWRFLWRSYPFLDFSTVHPPIHNPPINTKRLHHLQTKAMEFVTTVLSRRDEDSNIKTFRLSGHLSLSCLHDCIRRVVKHSVEELELDVFLSDHFDLPRCLFACDSLKVLVLKPQTPNPKPEIRFPTSHAMVSTGLQSLQTLSLTCIQFRDSPTVVADLFSASCFPLLKTLFLKDCKGIDHLNISCPDLENLELRDLQLNGLDVSSARLEVLQVRKCFKNIRRNESWVKIFAPRLETFYWEYNAITDRCVMENFTSLYTATVYFVTERLSAARLRSAATLFSVLSFARYIYVGSLVVELLSKIDFAGGLPSSFNNLRSLDFHTGLNKRDIPGIACLLRSSPTLHTLNIVIHNYYKTGRDRWNRDLLDSSSFTEEQYWESQIQAFKSFQHCLKVVKIEVCGSKISESEVNLVKFLLKHGRVLQEMILSSNPMGTPLWERTIGSQIMEFPQASANVEISLL</sequence>
<dbReference type="InterPro" id="IPR053781">
    <property type="entry name" value="F-box_AtFBL13-like"/>
</dbReference>
<dbReference type="InterPro" id="IPR032675">
    <property type="entry name" value="LRR_dom_sf"/>
</dbReference>
<dbReference type="SMART" id="SM00256">
    <property type="entry name" value="FBOX"/>
    <property type="match status" value="1"/>
</dbReference>
<dbReference type="Pfam" id="PF08387">
    <property type="entry name" value="FBD"/>
    <property type="match status" value="1"/>
</dbReference>
<dbReference type="PANTHER" id="PTHR31900:SF30">
    <property type="entry name" value="SUPERFAMILY PROTEIN, PUTATIVE-RELATED"/>
    <property type="match status" value="1"/>
</dbReference>
<protein>
    <recommendedName>
        <fullName evidence="1">F-box domain-containing protein</fullName>
    </recommendedName>
</protein>